<evidence type="ECO:0000256" key="2">
    <source>
        <dbReference type="ARBA" id="ARBA00005417"/>
    </source>
</evidence>
<comment type="caution">
    <text evidence="10">The sequence shown here is derived from an EMBL/GenBank/DDBJ whole genome shotgun (WGS) entry which is preliminary data.</text>
</comment>
<keyword evidence="8" id="KW-0472">Membrane</keyword>
<feature type="domain" description="ABC transporter" evidence="9">
    <location>
        <begin position="5"/>
        <end position="263"/>
    </location>
</feature>
<comment type="subcellular location">
    <subcellularLocation>
        <location evidence="1">Cell inner membrane</location>
        <topology evidence="1">Peripheral membrane protein</topology>
    </subcellularLocation>
</comment>
<dbReference type="InterPro" id="IPR003593">
    <property type="entry name" value="AAA+_ATPase"/>
</dbReference>
<evidence type="ECO:0000256" key="5">
    <source>
        <dbReference type="ARBA" id="ARBA00022519"/>
    </source>
</evidence>
<comment type="similarity">
    <text evidence="2">Belongs to the ABC transporter superfamily.</text>
</comment>
<evidence type="ECO:0000256" key="8">
    <source>
        <dbReference type="ARBA" id="ARBA00023136"/>
    </source>
</evidence>
<dbReference type="GO" id="GO:0016887">
    <property type="term" value="F:ATP hydrolysis activity"/>
    <property type="evidence" value="ECO:0007669"/>
    <property type="project" value="InterPro"/>
</dbReference>
<evidence type="ECO:0000256" key="7">
    <source>
        <dbReference type="ARBA" id="ARBA00022840"/>
    </source>
</evidence>
<keyword evidence="3" id="KW-0813">Transport</keyword>
<evidence type="ECO:0000256" key="3">
    <source>
        <dbReference type="ARBA" id="ARBA00022448"/>
    </source>
</evidence>
<name>A0A3N1PSY9_9GAMM</name>
<evidence type="ECO:0000313" key="10">
    <source>
        <dbReference type="EMBL" id="ROQ29850.1"/>
    </source>
</evidence>
<sequence>MSALLDIRNLTISLDTPQGRVQAVEKVNLLINEGEIQGLVGESGSGKSLVAKAILGLQSDSWHVHADRMHWKGVELSDLPMEDRRELIGRELGFIFQEPMTCLDPMLTVAQHLFEALPHHQCPVPFWNLYGRRRWRAQEAKALLHRVGIPMHKRVLASYPHELSEGLCQKVMIAMAIASGPKLIIADEPTAQMEVTTEARIFGLLAKLNQLGNMSVLLITHDLESISKWSHSITVMYSGQTVEAGPTQSILTRPHHPYTQALLRSIPHFEEGLEHKSHLHTLPGSIPPLQHLPIGCQLGPRCPRAQRKCVEKPLVKDLKGHRFACHYPINMED</sequence>
<dbReference type="InterPro" id="IPR003439">
    <property type="entry name" value="ABC_transporter-like_ATP-bd"/>
</dbReference>
<dbReference type="InterPro" id="IPR027417">
    <property type="entry name" value="P-loop_NTPase"/>
</dbReference>
<dbReference type="PROSITE" id="PS50893">
    <property type="entry name" value="ABC_TRANSPORTER_2"/>
    <property type="match status" value="1"/>
</dbReference>
<dbReference type="GO" id="GO:0005886">
    <property type="term" value="C:plasma membrane"/>
    <property type="evidence" value="ECO:0007669"/>
    <property type="project" value="UniProtKB-SubCell"/>
</dbReference>
<dbReference type="RefSeq" id="WP_123420732.1">
    <property type="nucleotide sequence ID" value="NZ_RJUL01000002.1"/>
</dbReference>
<gene>
    <name evidence="10" type="ORF">EDC28_102222</name>
</gene>
<evidence type="ECO:0000313" key="11">
    <source>
        <dbReference type="Proteomes" id="UP000268033"/>
    </source>
</evidence>
<dbReference type="InterPro" id="IPR013563">
    <property type="entry name" value="Oligopep_ABC_C"/>
</dbReference>
<dbReference type="Pfam" id="PF00005">
    <property type="entry name" value="ABC_tran"/>
    <property type="match status" value="1"/>
</dbReference>
<dbReference type="Gene3D" id="3.40.50.300">
    <property type="entry name" value="P-loop containing nucleotide triphosphate hydrolases"/>
    <property type="match status" value="1"/>
</dbReference>
<dbReference type="AlphaFoldDB" id="A0A3N1PSY9"/>
<evidence type="ECO:0000256" key="1">
    <source>
        <dbReference type="ARBA" id="ARBA00004417"/>
    </source>
</evidence>
<dbReference type="Pfam" id="PF08352">
    <property type="entry name" value="oligo_HPY"/>
    <property type="match status" value="1"/>
</dbReference>
<dbReference type="InterPro" id="IPR050388">
    <property type="entry name" value="ABC_Ni/Peptide_Import"/>
</dbReference>
<evidence type="ECO:0000259" key="9">
    <source>
        <dbReference type="PROSITE" id="PS50893"/>
    </source>
</evidence>
<dbReference type="PANTHER" id="PTHR43297">
    <property type="entry name" value="OLIGOPEPTIDE TRANSPORT ATP-BINDING PROTEIN APPD"/>
    <property type="match status" value="1"/>
</dbReference>
<proteinExistence type="inferred from homology"/>
<dbReference type="GO" id="GO:0015833">
    <property type="term" value="P:peptide transport"/>
    <property type="evidence" value="ECO:0007669"/>
    <property type="project" value="InterPro"/>
</dbReference>
<dbReference type="CDD" id="cd03257">
    <property type="entry name" value="ABC_NikE_OppD_transporters"/>
    <property type="match status" value="1"/>
</dbReference>
<keyword evidence="4" id="KW-1003">Cell membrane</keyword>
<dbReference type="STRING" id="584787.GCA_001247655_03152"/>
<keyword evidence="11" id="KW-1185">Reference proteome</keyword>
<dbReference type="GO" id="GO:0005524">
    <property type="term" value="F:ATP binding"/>
    <property type="evidence" value="ECO:0007669"/>
    <property type="project" value="UniProtKB-KW"/>
</dbReference>
<keyword evidence="7 10" id="KW-0067">ATP-binding</keyword>
<keyword evidence="5" id="KW-0997">Cell inner membrane</keyword>
<evidence type="ECO:0000256" key="4">
    <source>
        <dbReference type="ARBA" id="ARBA00022475"/>
    </source>
</evidence>
<dbReference type="PANTHER" id="PTHR43297:SF4">
    <property type="entry name" value="PUTRESCINE EXPORT SYSTEM ATP-BINDING PROTEIN SAPD"/>
    <property type="match status" value="1"/>
</dbReference>
<dbReference type="Proteomes" id="UP000268033">
    <property type="component" value="Unassembled WGS sequence"/>
</dbReference>
<accession>A0A3N1PSY9</accession>
<dbReference type="NCBIfam" id="TIGR01727">
    <property type="entry name" value="oligo_HPY"/>
    <property type="match status" value="1"/>
</dbReference>
<keyword evidence="6" id="KW-0547">Nucleotide-binding</keyword>
<evidence type="ECO:0000256" key="6">
    <source>
        <dbReference type="ARBA" id="ARBA00022741"/>
    </source>
</evidence>
<protein>
    <submittedName>
        <fullName evidence="10">Cationic peptide transport system ATP-binding protein</fullName>
    </submittedName>
</protein>
<dbReference type="EMBL" id="RJUL01000002">
    <property type="protein sequence ID" value="ROQ29850.1"/>
    <property type="molecule type" value="Genomic_DNA"/>
</dbReference>
<organism evidence="10 11">
    <name type="scientific">Gallaecimonas pentaromativorans</name>
    <dbReference type="NCBI Taxonomy" id="584787"/>
    <lineage>
        <taxon>Bacteria</taxon>
        <taxon>Pseudomonadati</taxon>
        <taxon>Pseudomonadota</taxon>
        <taxon>Gammaproteobacteria</taxon>
        <taxon>Enterobacterales</taxon>
        <taxon>Gallaecimonadaceae</taxon>
        <taxon>Gallaecimonas</taxon>
    </lineage>
</organism>
<reference evidence="10 11" key="1">
    <citation type="submission" date="2018-11" db="EMBL/GenBank/DDBJ databases">
        <title>Genomic Encyclopedia of Type Strains, Phase IV (KMG-IV): sequencing the most valuable type-strain genomes for metagenomic binning, comparative biology and taxonomic classification.</title>
        <authorList>
            <person name="Goeker M."/>
        </authorList>
    </citation>
    <scope>NUCLEOTIDE SEQUENCE [LARGE SCALE GENOMIC DNA]</scope>
    <source>
        <strain evidence="10 11">DSM 21945</strain>
    </source>
</reference>
<dbReference type="SUPFAM" id="SSF52540">
    <property type="entry name" value="P-loop containing nucleoside triphosphate hydrolases"/>
    <property type="match status" value="1"/>
</dbReference>
<dbReference type="SMART" id="SM00382">
    <property type="entry name" value="AAA"/>
    <property type="match status" value="1"/>
</dbReference>